<dbReference type="CDD" id="cd06225">
    <property type="entry name" value="HAMP"/>
    <property type="match status" value="1"/>
</dbReference>
<dbReference type="InterPro" id="IPR005467">
    <property type="entry name" value="His_kinase_dom"/>
</dbReference>
<dbReference type="InterPro" id="IPR004358">
    <property type="entry name" value="Sig_transdc_His_kin-like_C"/>
</dbReference>
<dbReference type="PROSITE" id="PS50109">
    <property type="entry name" value="HIS_KIN"/>
    <property type="match status" value="1"/>
</dbReference>
<feature type="transmembrane region" description="Helical" evidence="7">
    <location>
        <begin position="154"/>
        <end position="177"/>
    </location>
</feature>
<dbReference type="GO" id="GO:0007165">
    <property type="term" value="P:signal transduction"/>
    <property type="evidence" value="ECO:0007669"/>
    <property type="project" value="InterPro"/>
</dbReference>
<keyword evidence="5" id="KW-0808">Transferase</keyword>
<proteinExistence type="predicted"/>
<dbReference type="SMART" id="SM00387">
    <property type="entry name" value="HATPase_c"/>
    <property type="match status" value="1"/>
</dbReference>
<dbReference type="SMART" id="SM00304">
    <property type="entry name" value="HAMP"/>
    <property type="match status" value="1"/>
</dbReference>
<organism evidence="10 11">
    <name type="scientific">Cohaesibacter gelatinilyticus</name>
    <dbReference type="NCBI Taxonomy" id="372072"/>
    <lineage>
        <taxon>Bacteria</taxon>
        <taxon>Pseudomonadati</taxon>
        <taxon>Pseudomonadota</taxon>
        <taxon>Alphaproteobacteria</taxon>
        <taxon>Hyphomicrobiales</taxon>
        <taxon>Cohaesibacteraceae</taxon>
    </lineage>
</organism>
<evidence type="ECO:0000256" key="2">
    <source>
        <dbReference type="ARBA" id="ARBA00004370"/>
    </source>
</evidence>
<dbReference type="InterPro" id="IPR036890">
    <property type="entry name" value="HATPase_C_sf"/>
</dbReference>
<dbReference type="Gene3D" id="3.30.565.10">
    <property type="entry name" value="Histidine kinase-like ATPase, C-terminal domain"/>
    <property type="match status" value="1"/>
</dbReference>
<comment type="subcellular location">
    <subcellularLocation>
        <location evidence="2">Membrane</location>
    </subcellularLocation>
</comment>
<dbReference type="Pfam" id="PF02518">
    <property type="entry name" value="HATPase_c"/>
    <property type="match status" value="1"/>
</dbReference>
<dbReference type="Gene3D" id="1.10.287.130">
    <property type="match status" value="1"/>
</dbReference>
<evidence type="ECO:0000256" key="4">
    <source>
        <dbReference type="ARBA" id="ARBA00022553"/>
    </source>
</evidence>
<sequence length="643" mass="70991">MSFRLKTILGIAAIEALLLTILIVSGLHYLTVSNQDQLLQRGQSTAKLVATMTADAVIAVDLATLDALIEQSLQNEDIVYLRIRNQSGQVLSQGGDDNALGQTFREDNTIDAAQSDQRLDVSAPVQIAGTNFGQIELGLSTAKLETTIAAAFKWMASIALSEMVLVALAGWILGTYLTRQLRSLKAGAKQVATGDFGHQISVRGKDELADTAISFNQMSQSLRRYADLAEEARLKAESGREFAENTLRDALDSMQDGVVIFDKNEDIVLMNKSYEACYNLTDKVTNGSIKSARTLFFAQSSFHKKDQASFLQSALDKLHNPDRHRRWEHNLKDGRHLLIAQQTMSNGGIVLVQTDVTQLYETLEENRQLQMELMQRHKTEALGTMAGGMAHEINTPVQFISDNIAFVASGVSDLCSMINDLRDRSKKTGSLTEIHLSQAMETADWDFLHEELPQAVNEMQTGIQRIRDQIVTFKQFASADSGEKELVNLKEAIQTSLKISQMDLKSDIKIDVNAPSDDRLASISCNRTQINQVIHSLVSNAFHAIEDTHRSDGKIDIELKNHGESISIAIRDNGCGIPEDQLPKIFDTLYTTKEPGRGTGHGLALCQRIVERDHGGAFDVSSKPDQGSCFTFSLPFKRTYKAA</sequence>
<evidence type="ECO:0000256" key="5">
    <source>
        <dbReference type="ARBA" id="ARBA00022679"/>
    </source>
</evidence>
<dbReference type="Pfam" id="PF00672">
    <property type="entry name" value="HAMP"/>
    <property type="match status" value="1"/>
</dbReference>
<dbReference type="GO" id="GO:0004673">
    <property type="term" value="F:protein histidine kinase activity"/>
    <property type="evidence" value="ECO:0007669"/>
    <property type="project" value="UniProtKB-EC"/>
</dbReference>
<dbReference type="EMBL" id="OBEL01000004">
    <property type="protein sequence ID" value="SNZ20358.1"/>
    <property type="molecule type" value="Genomic_DNA"/>
</dbReference>
<dbReference type="SUPFAM" id="SSF158472">
    <property type="entry name" value="HAMP domain-like"/>
    <property type="match status" value="1"/>
</dbReference>
<evidence type="ECO:0000313" key="11">
    <source>
        <dbReference type="Proteomes" id="UP000219439"/>
    </source>
</evidence>
<dbReference type="Proteomes" id="UP000219439">
    <property type="component" value="Unassembled WGS sequence"/>
</dbReference>
<dbReference type="AlphaFoldDB" id="A0A285PFY8"/>
<dbReference type="PROSITE" id="PS50885">
    <property type="entry name" value="HAMP"/>
    <property type="match status" value="1"/>
</dbReference>
<evidence type="ECO:0000259" key="9">
    <source>
        <dbReference type="PROSITE" id="PS50885"/>
    </source>
</evidence>
<dbReference type="Gene3D" id="6.10.340.10">
    <property type="match status" value="1"/>
</dbReference>
<evidence type="ECO:0000256" key="3">
    <source>
        <dbReference type="ARBA" id="ARBA00012438"/>
    </source>
</evidence>
<keyword evidence="7" id="KW-0812">Transmembrane</keyword>
<dbReference type="OrthoDB" id="1931120at2"/>
<keyword evidence="11" id="KW-1185">Reference proteome</keyword>
<keyword evidence="7" id="KW-1133">Transmembrane helix</keyword>
<reference evidence="10 11" key="1">
    <citation type="submission" date="2017-09" db="EMBL/GenBank/DDBJ databases">
        <authorList>
            <person name="Ehlers B."/>
            <person name="Leendertz F.H."/>
        </authorList>
    </citation>
    <scope>NUCLEOTIDE SEQUENCE [LARGE SCALE GENOMIC DNA]</scope>
    <source>
        <strain evidence="10 11">DSM 18289</strain>
    </source>
</reference>
<feature type="transmembrane region" description="Helical" evidence="7">
    <location>
        <begin position="7"/>
        <end position="30"/>
    </location>
</feature>
<name>A0A285PFY8_9HYPH</name>
<evidence type="ECO:0000259" key="8">
    <source>
        <dbReference type="PROSITE" id="PS50109"/>
    </source>
</evidence>
<dbReference type="InterPro" id="IPR003660">
    <property type="entry name" value="HAMP_dom"/>
</dbReference>
<dbReference type="PRINTS" id="PR00344">
    <property type="entry name" value="BCTRLSENSOR"/>
</dbReference>
<dbReference type="PANTHER" id="PTHR43065">
    <property type="entry name" value="SENSOR HISTIDINE KINASE"/>
    <property type="match status" value="1"/>
</dbReference>
<dbReference type="GO" id="GO:0016020">
    <property type="term" value="C:membrane"/>
    <property type="evidence" value="ECO:0007669"/>
    <property type="project" value="UniProtKB-SubCell"/>
</dbReference>
<dbReference type="EC" id="2.7.13.3" evidence="3"/>
<keyword evidence="6" id="KW-0418">Kinase</keyword>
<dbReference type="PANTHER" id="PTHR43065:SF42">
    <property type="entry name" value="TWO-COMPONENT SENSOR PPRA"/>
    <property type="match status" value="1"/>
</dbReference>
<dbReference type="InterPro" id="IPR003594">
    <property type="entry name" value="HATPase_dom"/>
</dbReference>
<gene>
    <name evidence="10" type="ORF">SAMN06265368_3461</name>
</gene>
<feature type="domain" description="Histidine kinase" evidence="8">
    <location>
        <begin position="388"/>
        <end position="638"/>
    </location>
</feature>
<keyword evidence="7" id="KW-0472">Membrane</keyword>
<dbReference type="Pfam" id="PF12860">
    <property type="entry name" value="PAS_7"/>
    <property type="match status" value="1"/>
</dbReference>
<dbReference type="InterPro" id="IPR035965">
    <property type="entry name" value="PAS-like_dom_sf"/>
</dbReference>
<evidence type="ECO:0000256" key="1">
    <source>
        <dbReference type="ARBA" id="ARBA00000085"/>
    </source>
</evidence>
<evidence type="ECO:0000256" key="6">
    <source>
        <dbReference type="ARBA" id="ARBA00022777"/>
    </source>
</evidence>
<comment type="catalytic activity">
    <reaction evidence="1">
        <text>ATP + protein L-histidine = ADP + protein N-phospho-L-histidine.</text>
        <dbReference type="EC" id="2.7.13.3"/>
    </reaction>
</comment>
<accession>A0A285PFY8</accession>
<feature type="domain" description="HAMP" evidence="9">
    <location>
        <begin position="175"/>
        <end position="227"/>
    </location>
</feature>
<evidence type="ECO:0000256" key="7">
    <source>
        <dbReference type="SAM" id="Phobius"/>
    </source>
</evidence>
<dbReference type="SUPFAM" id="SSF55874">
    <property type="entry name" value="ATPase domain of HSP90 chaperone/DNA topoisomerase II/histidine kinase"/>
    <property type="match status" value="1"/>
</dbReference>
<evidence type="ECO:0000313" key="10">
    <source>
        <dbReference type="EMBL" id="SNZ20358.1"/>
    </source>
</evidence>
<dbReference type="RefSeq" id="WP_097154710.1">
    <property type="nucleotide sequence ID" value="NZ_OBEL01000004.1"/>
</dbReference>
<protein>
    <recommendedName>
        <fullName evidence="3">histidine kinase</fullName>
        <ecNumber evidence="3">2.7.13.3</ecNumber>
    </recommendedName>
</protein>
<dbReference type="Gene3D" id="3.30.450.20">
    <property type="entry name" value="PAS domain"/>
    <property type="match status" value="1"/>
</dbReference>
<keyword evidence="4" id="KW-0597">Phosphoprotein</keyword>
<dbReference type="SUPFAM" id="SSF55785">
    <property type="entry name" value="PYP-like sensor domain (PAS domain)"/>
    <property type="match status" value="1"/>
</dbReference>